<reference evidence="2" key="1">
    <citation type="submission" date="2019-12" db="EMBL/GenBank/DDBJ databases">
        <title>Genome sequencing and annotation of Brassica cretica.</title>
        <authorList>
            <person name="Studholme D.J."/>
            <person name="Sarris P."/>
        </authorList>
    </citation>
    <scope>NUCLEOTIDE SEQUENCE</scope>
    <source>
        <strain evidence="2">PFS-109/04</strain>
        <tissue evidence="2">Leaf</tissue>
    </source>
</reference>
<name>A0A8S9S723_BRACR</name>
<gene>
    <name evidence="2" type="ORF">F2Q69_00030223</name>
</gene>
<evidence type="ECO:0000313" key="3">
    <source>
        <dbReference type="Proteomes" id="UP000712600"/>
    </source>
</evidence>
<feature type="region of interest" description="Disordered" evidence="1">
    <location>
        <begin position="1"/>
        <end position="61"/>
    </location>
</feature>
<sequence length="390" mass="44122">MPTLEMPNSGMSVNLPPTTSQGDTPTREKTNGAQTYDVEDSESEPESDKQAPEGATKTESPMVAYMEQVFSKRLDAMQSKGVTRSYHVQEFVEQFASSRDLEKTSDGLYEILQHRAESLRTYIAHFNQGMVAIPECTIHTAISAFKRGLLPIGDLYKELSKYQCKTMEDVLSRAWAHAGADQFSEADGPIGQVAVGVENGYDEVNDQIPEEENVETFFDIYFFEIDFSLRKALRRKRESSDKSSKRVTTQQPNACSARYLHSNRARAKARSLRSDRASVLLGCYVATELEHSFGRYIVTELERSLSRYVATELEQKIGRYEKLGRYVATELFRNVDTTLVHAFSSTHFTFPAILSYRSNFTVKTAESLFFIERSRNKCFESKDGPKGPKT</sequence>
<organism evidence="2 3">
    <name type="scientific">Brassica cretica</name>
    <name type="common">Mustard</name>
    <dbReference type="NCBI Taxonomy" id="69181"/>
    <lineage>
        <taxon>Eukaryota</taxon>
        <taxon>Viridiplantae</taxon>
        <taxon>Streptophyta</taxon>
        <taxon>Embryophyta</taxon>
        <taxon>Tracheophyta</taxon>
        <taxon>Spermatophyta</taxon>
        <taxon>Magnoliopsida</taxon>
        <taxon>eudicotyledons</taxon>
        <taxon>Gunneridae</taxon>
        <taxon>Pentapetalae</taxon>
        <taxon>rosids</taxon>
        <taxon>malvids</taxon>
        <taxon>Brassicales</taxon>
        <taxon>Brassicaceae</taxon>
        <taxon>Brassiceae</taxon>
        <taxon>Brassica</taxon>
    </lineage>
</organism>
<evidence type="ECO:0000256" key="1">
    <source>
        <dbReference type="SAM" id="MobiDB-lite"/>
    </source>
</evidence>
<dbReference type="EMBL" id="QGKX02000088">
    <property type="protein sequence ID" value="KAF3589030.1"/>
    <property type="molecule type" value="Genomic_DNA"/>
</dbReference>
<comment type="caution">
    <text evidence="2">The sequence shown here is derived from an EMBL/GenBank/DDBJ whole genome shotgun (WGS) entry which is preliminary data.</text>
</comment>
<evidence type="ECO:0000313" key="2">
    <source>
        <dbReference type="EMBL" id="KAF3589030.1"/>
    </source>
</evidence>
<dbReference type="Proteomes" id="UP000712600">
    <property type="component" value="Unassembled WGS sequence"/>
</dbReference>
<feature type="compositionally biased region" description="Polar residues" evidence="1">
    <location>
        <begin position="9"/>
        <end position="24"/>
    </location>
</feature>
<evidence type="ECO:0008006" key="4">
    <source>
        <dbReference type="Google" id="ProtNLM"/>
    </source>
</evidence>
<protein>
    <recommendedName>
        <fullName evidence="4">Retrotransposon gag domain-containing protein</fullName>
    </recommendedName>
</protein>
<proteinExistence type="predicted"/>
<accession>A0A8S9S723</accession>
<dbReference type="AlphaFoldDB" id="A0A8S9S723"/>